<accession>A0ABQ3SE21</accession>
<comment type="caution">
    <text evidence="2">The sequence shown here is derived from an EMBL/GenBank/DDBJ whole genome shotgun (WGS) entry which is preliminary data.</text>
</comment>
<sequence>MELTACLRRAVHDRTEVPFALPPDTHPQWPTGVETATEAGAPSAVRQRGTTGTTTAGPGAIAAPPLNDRAGTFAAAPASDGAPGPLTDTSSGGSLPNPCMPPDEAVQAERHGRVSVAIRARGHPRQGAGLAPDPGGPVTAHHNIRPVGSRDSAEGIPAPGAGRYREVSQFRALLEPSMNEQPAPADAAARQMLEPAAADAVRAYAARTRANADHFAAVLEDLATNGLPSVEDCTPWEELREAHLTRLVAQRPAVA</sequence>
<feature type="compositionally biased region" description="Low complexity" evidence="1">
    <location>
        <begin position="49"/>
        <end position="85"/>
    </location>
</feature>
<gene>
    <name evidence="2" type="ORF">Snoj_01000</name>
</gene>
<evidence type="ECO:0000313" key="2">
    <source>
        <dbReference type="EMBL" id="GHI66182.1"/>
    </source>
</evidence>
<dbReference type="EMBL" id="BNEC01000002">
    <property type="protein sequence ID" value="GHI66182.1"/>
    <property type="molecule type" value="Genomic_DNA"/>
</dbReference>
<evidence type="ECO:0000313" key="3">
    <source>
        <dbReference type="Proteomes" id="UP000613974"/>
    </source>
</evidence>
<keyword evidence="3" id="KW-1185">Reference proteome</keyword>
<evidence type="ECO:0000256" key="1">
    <source>
        <dbReference type="SAM" id="MobiDB-lite"/>
    </source>
</evidence>
<feature type="region of interest" description="Disordered" evidence="1">
    <location>
        <begin position="18"/>
        <end position="99"/>
    </location>
</feature>
<reference evidence="3" key="1">
    <citation type="submission" date="2023-07" db="EMBL/GenBank/DDBJ databases">
        <title>Whole genome shotgun sequence of Streptomyces nojiriensis NBRC 13794.</title>
        <authorList>
            <person name="Komaki H."/>
            <person name="Tamura T."/>
        </authorList>
    </citation>
    <scope>NUCLEOTIDE SEQUENCE [LARGE SCALE GENOMIC DNA]</scope>
    <source>
        <strain evidence="3">NBRC 13794</strain>
    </source>
</reference>
<dbReference type="Proteomes" id="UP000613974">
    <property type="component" value="Unassembled WGS sequence"/>
</dbReference>
<organism evidence="2 3">
    <name type="scientific">Streptomyces nojiriensis</name>
    <dbReference type="NCBI Taxonomy" id="66374"/>
    <lineage>
        <taxon>Bacteria</taxon>
        <taxon>Bacillati</taxon>
        <taxon>Actinomycetota</taxon>
        <taxon>Actinomycetes</taxon>
        <taxon>Kitasatosporales</taxon>
        <taxon>Streptomycetaceae</taxon>
        <taxon>Streptomyces</taxon>
    </lineage>
</organism>
<proteinExistence type="predicted"/>
<name>A0ABQ3SE21_9ACTN</name>
<protein>
    <submittedName>
        <fullName evidence="2">Uncharacterized protein</fullName>
    </submittedName>
</protein>